<reference evidence="6" key="1">
    <citation type="submission" date="2020-05" db="UniProtKB">
        <authorList>
            <consortium name="EnsemblMetazoa"/>
        </authorList>
    </citation>
    <scope>IDENTIFICATION</scope>
    <source>
        <strain evidence="6">SANGQUA</strain>
    </source>
</reference>
<dbReference type="PRINTS" id="PR00722">
    <property type="entry name" value="CHYMOTRYPSIN"/>
</dbReference>
<dbReference type="Gene3D" id="2.40.10.10">
    <property type="entry name" value="Trypsin-like serine proteases"/>
    <property type="match status" value="3"/>
</dbReference>
<organism evidence="6 7">
    <name type="scientific">Anopheles quadriannulatus</name>
    <name type="common">Mosquito</name>
    <dbReference type="NCBI Taxonomy" id="34691"/>
    <lineage>
        <taxon>Eukaryota</taxon>
        <taxon>Metazoa</taxon>
        <taxon>Ecdysozoa</taxon>
        <taxon>Arthropoda</taxon>
        <taxon>Hexapoda</taxon>
        <taxon>Insecta</taxon>
        <taxon>Pterygota</taxon>
        <taxon>Neoptera</taxon>
        <taxon>Endopterygota</taxon>
        <taxon>Diptera</taxon>
        <taxon>Nematocera</taxon>
        <taxon>Culicoidea</taxon>
        <taxon>Culicidae</taxon>
        <taxon>Anophelinae</taxon>
        <taxon>Anopheles</taxon>
    </lineage>
</organism>
<evidence type="ECO:0000313" key="7">
    <source>
        <dbReference type="Proteomes" id="UP000076407"/>
    </source>
</evidence>
<comment type="similarity">
    <text evidence="2">Belongs to the peptidase S1 family. CLIP subfamily.</text>
</comment>
<dbReference type="GO" id="GO:0006508">
    <property type="term" value="P:proteolysis"/>
    <property type="evidence" value="ECO:0007669"/>
    <property type="project" value="UniProtKB-KW"/>
</dbReference>
<dbReference type="PANTHER" id="PTHR24260:SF147">
    <property type="entry name" value="EG:BACR7A4.3 PROTEIN-RELATED"/>
    <property type="match status" value="1"/>
</dbReference>
<dbReference type="InterPro" id="IPR018114">
    <property type="entry name" value="TRYPSIN_HIS"/>
</dbReference>
<evidence type="ECO:0000256" key="1">
    <source>
        <dbReference type="ARBA" id="ARBA00023157"/>
    </source>
</evidence>
<evidence type="ECO:0000256" key="4">
    <source>
        <dbReference type="SAM" id="SignalP"/>
    </source>
</evidence>
<dbReference type="STRING" id="34691.A0A182X0T0"/>
<dbReference type="PANTHER" id="PTHR24260">
    <property type="match status" value="1"/>
</dbReference>
<name>A0A182X0T0_ANOQN</name>
<feature type="chain" id="PRO_5008142224" description="Peptidase S1 domain-containing protein" evidence="4">
    <location>
        <begin position="20"/>
        <end position="794"/>
    </location>
</feature>
<dbReference type="SUPFAM" id="SSF50494">
    <property type="entry name" value="Trypsin-like serine proteases"/>
    <property type="match status" value="3"/>
</dbReference>
<keyword evidence="1" id="KW-1015">Disulfide bond</keyword>
<dbReference type="VEuPathDB" id="VectorBase:AQUA003397"/>
<dbReference type="InterPro" id="IPR009003">
    <property type="entry name" value="Peptidase_S1_PA"/>
</dbReference>
<feature type="domain" description="Peptidase S1" evidence="5">
    <location>
        <begin position="56"/>
        <end position="311"/>
    </location>
</feature>
<dbReference type="InterPro" id="IPR001314">
    <property type="entry name" value="Peptidase_S1A"/>
</dbReference>
<sequence>MALLHRVALFTTLAMAVCGAELFTQTVPDDFYQRKDLSDCLERFHAPKLYDSQCLIFGGTQVNVTEFPHMAVLGWKVEELGEGADSGDDGAGVRWQCGGSLITVKFVLTAAHCAADANNIPPRLVRLGDVNLASTKDDAYAQQFDILRIVRHPEHRFSRKYFDLALVELDGVVRLTEGVCPTCLWTNSKVLPAQFFQTAGFGEITLGGGSVPTLLKTALSATDSIECSESFKYTRGLPEGIRHDQVCASMLNADTCQGDSGGPLQVSLRSYSTEHPFLVALTSFGRGCGIGSSGVYQQVAAHIPWIESVVNETMDPVRCTEKYGAFRLIRSLEPECSLRGHRKSRVRFLWPEGEQDVKQYCSGTLIDYNTVLTSASCTKNAAGVHPEEVEILEERVKIVEIQVHPQFQELAPHHNLALVRLEKYLNDTEHVAPSCMPLQKSSEICTDRQTHDPVACWDKFAEKTKRNLLNNLCSPQNIRSSTVRLIWSAQDDQQQSCVGTVIKPDTVITSIRCMVEHGDTPPVEVAFNDMGNERRVKVVKTLKHPGNKKGSRNRDTALLLLAETLETLIPNCIQSLVADKRFNRTQVPVYKQKTSAGILGLPANRMCKGRILDSFQELVGETVAHSSQYTCWDTDQRLVPGTIPVVRGAGLLDESNRFIHGVTTDFGTYGSVDPLISVNLTSYTDWITRFVLYRPPKLELVFRGGEDEFDFGSSCVLKNGTTGNCMPEYGCERTINEAKSVQDITICGFEGSVSYVCCPIGHQDFPPIPEIEHPSVVSLLRSLPYENVRLVAFE</sequence>
<dbReference type="InterPro" id="IPR001254">
    <property type="entry name" value="Trypsin_dom"/>
</dbReference>
<dbReference type="EnsemblMetazoa" id="AQUA003397-RA">
    <property type="protein sequence ID" value="AQUA003397-PA"/>
    <property type="gene ID" value="AQUA003397"/>
</dbReference>
<dbReference type="PROSITE" id="PS00135">
    <property type="entry name" value="TRYPSIN_SER"/>
    <property type="match status" value="1"/>
</dbReference>
<evidence type="ECO:0000259" key="5">
    <source>
        <dbReference type="PROSITE" id="PS50240"/>
    </source>
</evidence>
<dbReference type="CDD" id="cd00190">
    <property type="entry name" value="Tryp_SPc"/>
    <property type="match status" value="1"/>
</dbReference>
<dbReference type="Pfam" id="PF00089">
    <property type="entry name" value="Trypsin"/>
    <property type="match status" value="2"/>
</dbReference>
<dbReference type="InterPro" id="IPR043504">
    <property type="entry name" value="Peptidase_S1_PA_chymotrypsin"/>
</dbReference>
<dbReference type="InterPro" id="IPR033116">
    <property type="entry name" value="TRYPSIN_SER"/>
</dbReference>
<keyword evidence="3" id="KW-0720">Serine protease</keyword>
<evidence type="ECO:0000256" key="3">
    <source>
        <dbReference type="RuleBase" id="RU363034"/>
    </source>
</evidence>
<dbReference type="PROSITE" id="PS00134">
    <property type="entry name" value="TRYPSIN_HIS"/>
    <property type="match status" value="1"/>
</dbReference>
<dbReference type="SMART" id="SM00020">
    <property type="entry name" value="Tryp_SPc"/>
    <property type="match status" value="1"/>
</dbReference>
<protein>
    <recommendedName>
        <fullName evidence="5">Peptidase S1 domain-containing protein</fullName>
    </recommendedName>
</protein>
<dbReference type="GO" id="GO:0004252">
    <property type="term" value="F:serine-type endopeptidase activity"/>
    <property type="evidence" value="ECO:0007669"/>
    <property type="project" value="InterPro"/>
</dbReference>
<evidence type="ECO:0000313" key="6">
    <source>
        <dbReference type="EnsemblMetazoa" id="AQUA003397-PA"/>
    </source>
</evidence>
<dbReference type="InterPro" id="IPR051333">
    <property type="entry name" value="CLIP_Serine_Protease"/>
</dbReference>
<keyword evidence="4" id="KW-0732">Signal</keyword>
<dbReference type="Proteomes" id="UP000076407">
    <property type="component" value="Unassembled WGS sequence"/>
</dbReference>
<proteinExistence type="inferred from homology"/>
<feature type="signal peptide" evidence="4">
    <location>
        <begin position="1"/>
        <end position="19"/>
    </location>
</feature>
<dbReference type="PROSITE" id="PS50240">
    <property type="entry name" value="TRYPSIN_DOM"/>
    <property type="match status" value="2"/>
</dbReference>
<evidence type="ECO:0000256" key="2">
    <source>
        <dbReference type="ARBA" id="ARBA00024195"/>
    </source>
</evidence>
<accession>A0A182X0T0</accession>
<keyword evidence="3" id="KW-0645">Protease</keyword>
<feature type="domain" description="Peptidase S1" evidence="5">
    <location>
        <begin position="309"/>
        <end position="692"/>
    </location>
</feature>
<keyword evidence="7" id="KW-1185">Reference proteome</keyword>
<keyword evidence="3" id="KW-0378">Hydrolase</keyword>
<dbReference type="AlphaFoldDB" id="A0A182X0T0"/>